<name>K0YQJ3_9ACTO</name>
<organism evidence="2 3">
    <name type="scientific">Schaalia turicensis ACS-279-V-Col4</name>
    <dbReference type="NCBI Taxonomy" id="883077"/>
    <lineage>
        <taxon>Bacteria</taxon>
        <taxon>Bacillati</taxon>
        <taxon>Actinomycetota</taxon>
        <taxon>Actinomycetes</taxon>
        <taxon>Actinomycetales</taxon>
        <taxon>Actinomycetaceae</taxon>
        <taxon>Schaalia</taxon>
    </lineage>
</organism>
<dbReference type="PATRIC" id="fig|883077.3.peg.1286"/>
<feature type="transmembrane region" description="Helical" evidence="1">
    <location>
        <begin position="35"/>
        <end position="53"/>
    </location>
</feature>
<comment type="caution">
    <text evidence="2">The sequence shown here is derived from an EMBL/GenBank/DDBJ whole genome shotgun (WGS) entry which is preliminary data.</text>
</comment>
<evidence type="ECO:0000256" key="1">
    <source>
        <dbReference type="SAM" id="Phobius"/>
    </source>
</evidence>
<gene>
    <name evidence="2" type="ORF">HMPREF9241_01272</name>
</gene>
<feature type="transmembrane region" description="Helical" evidence="1">
    <location>
        <begin position="12"/>
        <end position="29"/>
    </location>
</feature>
<dbReference type="RefSeq" id="WP_006681476.1">
    <property type="nucleotide sequence ID" value="NZ_JH815209.1"/>
</dbReference>
<accession>K0YQJ3</accession>
<proteinExistence type="predicted"/>
<keyword evidence="1" id="KW-1133">Transmembrane helix</keyword>
<dbReference type="Proteomes" id="UP000003994">
    <property type="component" value="Unassembled WGS sequence"/>
</dbReference>
<evidence type="ECO:0000313" key="3">
    <source>
        <dbReference type="Proteomes" id="UP000003994"/>
    </source>
</evidence>
<dbReference type="AlphaFoldDB" id="K0YQJ3"/>
<dbReference type="HOGENOM" id="CLU_2713315_0_0_11"/>
<keyword evidence="1" id="KW-0812">Transmembrane</keyword>
<keyword evidence="3" id="KW-1185">Reference proteome</keyword>
<dbReference type="SUPFAM" id="SSF103473">
    <property type="entry name" value="MFS general substrate transporter"/>
    <property type="match status" value="1"/>
</dbReference>
<dbReference type="EMBL" id="AGWQ01000007">
    <property type="protein sequence ID" value="EJZ85728.1"/>
    <property type="molecule type" value="Genomic_DNA"/>
</dbReference>
<sequence length="72" mass="7886">MFINGRASTGSATWWNVGFALCLVGVALTAPRWNWIFWVGALVYIVRALVIVAKSHSSSKKSGHSSDEHSPR</sequence>
<reference evidence="2 3" key="1">
    <citation type="submission" date="2012-07" db="EMBL/GenBank/DDBJ databases">
        <title>The Genome Sequence of Actinomyces turicensis ACS-279-V-COL4.</title>
        <authorList>
            <consortium name="The Broad Institute Genome Sequencing Platform"/>
            <person name="Earl A."/>
            <person name="Ward D."/>
            <person name="Feldgarden M."/>
            <person name="Gevers D."/>
            <person name="Saerens B."/>
            <person name="Vaneechoutte M."/>
            <person name="Walker B."/>
            <person name="Young S.K."/>
            <person name="Zeng Q."/>
            <person name="Gargeya S."/>
            <person name="Fitzgerald M."/>
            <person name="Haas B."/>
            <person name="Abouelleil A."/>
            <person name="Alvarado L."/>
            <person name="Arachchi H.M."/>
            <person name="Berlin A."/>
            <person name="Chapman S.B."/>
            <person name="Goldberg J."/>
            <person name="Griggs A."/>
            <person name="Gujja S."/>
            <person name="Hansen M."/>
            <person name="Howarth C."/>
            <person name="Imamovic A."/>
            <person name="Larimer J."/>
            <person name="McCowen C."/>
            <person name="Montmayeur A."/>
            <person name="Murphy C."/>
            <person name="Neiman D."/>
            <person name="Pearson M."/>
            <person name="Priest M."/>
            <person name="Roberts A."/>
            <person name="Saif S."/>
            <person name="Shea T."/>
            <person name="Sisk P."/>
            <person name="Sykes S."/>
            <person name="Wortman J."/>
            <person name="Nusbaum C."/>
            <person name="Birren B."/>
        </authorList>
    </citation>
    <scope>NUCLEOTIDE SEQUENCE [LARGE SCALE GENOMIC DNA]</scope>
    <source>
        <strain evidence="2 3">ACS-279-V-Col4</strain>
    </source>
</reference>
<evidence type="ECO:0000313" key="2">
    <source>
        <dbReference type="EMBL" id="EJZ85728.1"/>
    </source>
</evidence>
<keyword evidence="1" id="KW-0472">Membrane</keyword>
<protein>
    <submittedName>
        <fullName evidence="2">Uncharacterized protein</fullName>
    </submittedName>
</protein>
<dbReference type="InterPro" id="IPR036259">
    <property type="entry name" value="MFS_trans_sf"/>
</dbReference>